<keyword evidence="3" id="KW-1185">Reference proteome</keyword>
<dbReference type="Proteomes" id="UP000433493">
    <property type="component" value="Unassembled WGS sequence"/>
</dbReference>
<proteinExistence type="inferred from homology"/>
<dbReference type="RefSeq" id="WP_158052481.1">
    <property type="nucleotide sequence ID" value="NZ_WBKB01000005.1"/>
</dbReference>
<organism evidence="2 3">
    <name type="scientific">Gulosibacter chungangensis</name>
    <dbReference type="NCBI Taxonomy" id="979746"/>
    <lineage>
        <taxon>Bacteria</taxon>
        <taxon>Bacillati</taxon>
        <taxon>Actinomycetota</taxon>
        <taxon>Actinomycetes</taxon>
        <taxon>Micrococcales</taxon>
        <taxon>Microbacteriaceae</taxon>
        <taxon>Gulosibacter</taxon>
    </lineage>
</organism>
<reference evidence="2 3" key="1">
    <citation type="submission" date="2019-09" db="EMBL/GenBank/DDBJ databases">
        <title>Phylogeny of genus Pseudoclavibacter and closely related genus.</title>
        <authorList>
            <person name="Li Y."/>
        </authorList>
    </citation>
    <scope>NUCLEOTIDE SEQUENCE [LARGE SCALE GENOMIC DNA]</scope>
    <source>
        <strain evidence="2 3">KCTC 13959</strain>
    </source>
</reference>
<sequence length="99" mass="10660">MSDITAADVAHLANLARIDLTEDEVAVMTEQLGSIQFLIEKVSEVATPEIPPASHPHVMSNVLRADEPGQVIDRADALAGAPDHDEEQFRVPAILGDEH</sequence>
<evidence type="ECO:0000256" key="1">
    <source>
        <dbReference type="HAMAP-Rule" id="MF_00122"/>
    </source>
</evidence>
<protein>
    <recommendedName>
        <fullName evidence="1">Aspartyl/glutamyl-tRNA(Asn/Gln) amidotransferase subunit C</fullName>
        <shortName evidence="1">Asp/Glu-ADT subunit C</shortName>
        <ecNumber evidence="1">6.3.5.-</ecNumber>
    </recommendedName>
</protein>
<dbReference type="GO" id="GO:0006450">
    <property type="term" value="P:regulation of translational fidelity"/>
    <property type="evidence" value="ECO:0007669"/>
    <property type="project" value="InterPro"/>
</dbReference>
<dbReference type="AlphaFoldDB" id="A0A7J5BA91"/>
<keyword evidence="1" id="KW-0648">Protein biosynthesis</keyword>
<dbReference type="GO" id="GO:0005524">
    <property type="term" value="F:ATP binding"/>
    <property type="evidence" value="ECO:0007669"/>
    <property type="project" value="UniProtKB-KW"/>
</dbReference>
<dbReference type="Gene3D" id="1.10.20.60">
    <property type="entry name" value="Glu-tRNAGln amidotransferase C subunit, N-terminal domain"/>
    <property type="match status" value="1"/>
</dbReference>
<name>A0A7J5BA91_9MICO</name>
<comment type="catalytic activity">
    <reaction evidence="1">
        <text>L-aspartyl-tRNA(Asn) + L-glutamine + ATP + H2O = L-asparaginyl-tRNA(Asn) + L-glutamate + ADP + phosphate + 2 H(+)</text>
        <dbReference type="Rhea" id="RHEA:14513"/>
        <dbReference type="Rhea" id="RHEA-COMP:9674"/>
        <dbReference type="Rhea" id="RHEA-COMP:9677"/>
        <dbReference type="ChEBI" id="CHEBI:15377"/>
        <dbReference type="ChEBI" id="CHEBI:15378"/>
        <dbReference type="ChEBI" id="CHEBI:29985"/>
        <dbReference type="ChEBI" id="CHEBI:30616"/>
        <dbReference type="ChEBI" id="CHEBI:43474"/>
        <dbReference type="ChEBI" id="CHEBI:58359"/>
        <dbReference type="ChEBI" id="CHEBI:78515"/>
        <dbReference type="ChEBI" id="CHEBI:78516"/>
        <dbReference type="ChEBI" id="CHEBI:456216"/>
    </reaction>
</comment>
<dbReference type="HAMAP" id="MF_00122">
    <property type="entry name" value="GatC"/>
    <property type="match status" value="1"/>
</dbReference>
<keyword evidence="2" id="KW-0808">Transferase</keyword>
<comment type="similarity">
    <text evidence="1">Belongs to the GatC family.</text>
</comment>
<dbReference type="GO" id="GO:0050567">
    <property type="term" value="F:glutaminyl-tRNA synthase (glutamine-hydrolyzing) activity"/>
    <property type="evidence" value="ECO:0007669"/>
    <property type="project" value="UniProtKB-UniRule"/>
</dbReference>
<dbReference type="GO" id="GO:0016740">
    <property type="term" value="F:transferase activity"/>
    <property type="evidence" value="ECO:0007669"/>
    <property type="project" value="UniProtKB-KW"/>
</dbReference>
<dbReference type="NCBIfam" id="TIGR00135">
    <property type="entry name" value="gatC"/>
    <property type="match status" value="1"/>
</dbReference>
<dbReference type="Pfam" id="PF02686">
    <property type="entry name" value="GatC"/>
    <property type="match status" value="1"/>
</dbReference>
<dbReference type="GO" id="GO:0070681">
    <property type="term" value="P:glutaminyl-tRNAGln biosynthesis via transamidation"/>
    <property type="evidence" value="ECO:0007669"/>
    <property type="project" value="TreeGrafter"/>
</dbReference>
<dbReference type="PANTHER" id="PTHR15004">
    <property type="entry name" value="GLUTAMYL-TRNA(GLN) AMIDOTRANSFERASE SUBUNIT C, MITOCHONDRIAL"/>
    <property type="match status" value="1"/>
</dbReference>
<comment type="caution">
    <text evidence="2">The sequence shown here is derived from an EMBL/GenBank/DDBJ whole genome shotgun (WGS) entry which is preliminary data.</text>
</comment>
<comment type="function">
    <text evidence="1">Allows the formation of correctly charged Asn-tRNA(Asn) or Gln-tRNA(Gln) through the transamidation of misacylated Asp-tRNA(Asn) or Glu-tRNA(Gln) in organisms which lack either or both of asparaginyl-tRNA or glutaminyl-tRNA synthetases. The reaction takes place in the presence of glutamine and ATP through an activated phospho-Asp-tRNA(Asn) or phospho-Glu-tRNA(Gln).</text>
</comment>
<dbReference type="EC" id="6.3.5.-" evidence="1"/>
<dbReference type="PANTHER" id="PTHR15004:SF0">
    <property type="entry name" value="GLUTAMYL-TRNA(GLN) AMIDOTRANSFERASE SUBUNIT C, MITOCHONDRIAL"/>
    <property type="match status" value="1"/>
</dbReference>
<dbReference type="InterPro" id="IPR003837">
    <property type="entry name" value="GatC"/>
</dbReference>
<comment type="subunit">
    <text evidence="1">Heterotrimer of A, B and C subunits.</text>
</comment>
<evidence type="ECO:0000313" key="2">
    <source>
        <dbReference type="EMBL" id="KAB1642679.1"/>
    </source>
</evidence>
<keyword evidence="1" id="KW-0547">Nucleotide-binding</keyword>
<keyword evidence="1" id="KW-0067">ATP-binding</keyword>
<keyword evidence="1" id="KW-0436">Ligase</keyword>
<accession>A0A7J5BA91</accession>
<evidence type="ECO:0000313" key="3">
    <source>
        <dbReference type="Proteomes" id="UP000433493"/>
    </source>
</evidence>
<dbReference type="GO" id="GO:0006412">
    <property type="term" value="P:translation"/>
    <property type="evidence" value="ECO:0007669"/>
    <property type="project" value="UniProtKB-UniRule"/>
</dbReference>
<dbReference type="SUPFAM" id="SSF141000">
    <property type="entry name" value="Glu-tRNAGln amidotransferase C subunit"/>
    <property type="match status" value="1"/>
</dbReference>
<comment type="catalytic activity">
    <reaction evidence="1">
        <text>L-glutamyl-tRNA(Gln) + L-glutamine + ATP + H2O = L-glutaminyl-tRNA(Gln) + L-glutamate + ADP + phosphate + H(+)</text>
        <dbReference type="Rhea" id="RHEA:17521"/>
        <dbReference type="Rhea" id="RHEA-COMP:9681"/>
        <dbReference type="Rhea" id="RHEA-COMP:9684"/>
        <dbReference type="ChEBI" id="CHEBI:15377"/>
        <dbReference type="ChEBI" id="CHEBI:15378"/>
        <dbReference type="ChEBI" id="CHEBI:29985"/>
        <dbReference type="ChEBI" id="CHEBI:30616"/>
        <dbReference type="ChEBI" id="CHEBI:43474"/>
        <dbReference type="ChEBI" id="CHEBI:58359"/>
        <dbReference type="ChEBI" id="CHEBI:78520"/>
        <dbReference type="ChEBI" id="CHEBI:78521"/>
        <dbReference type="ChEBI" id="CHEBI:456216"/>
    </reaction>
</comment>
<gene>
    <name evidence="1 2" type="primary">gatC</name>
    <name evidence="2" type="ORF">F8O05_09465</name>
</gene>
<dbReference type="EMBL" id="WBKB01000005">
    <property type="protein sequence ID" value="KAB1642679.1"/>
    <property type="molecule type" value="Genomic_DNA"/>
</dbReference>
<dbReference type="InterPro" id="IPR036113">
    <property type="entry name" value="Asp/Glu-ADT_sf_sub_c"/>
</dbReference>
<dbReference type="OrthoDB" id="5295223at2"/>